<keyword evidence="4" id="KW-0539">Nucleus</keyword>
<dbReference type="AlphaFoldDB" id="A0A9J5YN30"/>
<keyword evidence="1" id="KW-0805">Transcription regulation</keyword>
<accession>A0A9J5YN30</accession>
<dbReference type="InterPro" id="IPR036093">
    <property type="entry name" value="NAC_dom_sf"/>
</dbReference>
<gene>
    <name evidence="6" type="ORF">H5410_033195</name>
</gene>
<evidence type="ECO:0000256" key="2">
    <source>
        <dbReference type="ARBA" id="ARBA00023125"/>
    </source>
</evidence>
<keyword evidence="7" id="KW-1185">Reference proteome</keyword>
<keyword evidence="2" id="KW-0238">DNA-binding</keyword>
<proteinExistence type="predicted"/>
<evidence type="ECO:0000256" key="3">
    <source>
        <dbReference type="ARBA" id="ARBA00023163"/>
    </source>
</evidence>
<evidence type="ECO:0000259" key="5">
    <source>
        <dbReference type="Pfam" id="PF02365"/>
    </source>
</evidence>
<dbReference type="OrthoDB" id="1304368at2759"/>
<evidence type="ECO:0000256" key="4">
    <source>
        <dbReference type="ARBA" id="ARBA00023242"/>
    </source>
</evidence>
<organism evidence="6 7">
    <name type="scientific">Solanum commersonii</name>
    <name type="common">Commerson's wild potato</name>
    <name type="synonym">Commerson's nightshade</name>
    <dbReference type="NCBI Taxonomy" id="4109"/>
    <lineage>
        <taxon>Eukaryota</taxon>
        <taxon>Viridiplantae</taxon>
        <taxon>Streptophyta</taxon>
        <taxon>Embryophyta</taxon>
        <taxon>Tracheophyta</taxon>
        <taxon>Spermatophyta</taxon>
        <taxon>Magnoliopsida</taxon>
        <taxon>eudicotyledons</taxon>
        <taxon>Gunneridae</taxon>
        <taxon>Pentapetalae</taxon>
        <taxon>asterids</taxon>
        <taxon>lamiids</taxon>
        <taxon>Solanales</taxon>
        <taxon>Solanaceae</taxon>
        <taxon>Solanoideae</taxon>
        <taxon>Solaneae</taxon>
        <taxon>Solanum</taxon>
    </lineage>
</organism>
<dbReference type="EMBL" id="JACXVP010000006">
    <property type="protein sequence ID" value="KAG5601825.1"/>
    <property type="molecule type" value="Genomic_DNA"/>
</dbReference>
<dbReference type="Proteomes" id="UP000824120">
    <property type="component" value="Chromosome 6"/>
</dbReference>
<dbReference type="Pfam" id="PF02365">
    <property type="entry name" value="NAM"/>
    <property type="match status" value="1"/>
</dbReference>
<comment type="caution">
    <text evidence="6">The sequence shown here is derived from an EMBL/GenBank/DDBJ whole genome shotgun (WGS) entry which is preliminary data.</text>
</comment>
<dbReference type="InterPro" id="IPR003441">
    <property type="entry name" value="NAC-dom"/>
</dbReference>
<reference evidence="6 7" key="1">
    <citation type="submission" date="2020-09" db="EMBL/GenBank/DDBJ databases">
        <title>De no assembly of potato wild relative species, Solanum commersonii.</title>
        <authorList>
            <person name="Cho K."/>
        </authorList>
    </citation>
    <scope>NUCLEOTIDE SEQUENCE [LARGE SCALE GENOMIC DNA]</scope>
    <source>
        <strain evidence="6">LZ3.2</strain>
        <tissue evidence="6">Leaf</tissue>
    </source>
</reference>
<name>A0A9J5YN30_SOLCO</name>
<dbReference type="Gene3D" id="2.170.150.80">
    <property type="entry name" value="NAC domain"/>
    <property type="match status" value="1"/>
</dbReference>
<dbReference type="SUPFAM" id="SSF101941">
    <property type="entry name" value="NAC domain"/>
    <property type="match status" value="1"/>
</dbReference>
<keyword evidence="3" id="KW-0804">Transcription</keyword>
<evidence type="ECO:0000313" key="7">
    <source>
        <dbReference type="Proteomes" id="UP000824120"/>
    </source>
</evidence>
<dbReference type="GO" id="GO:0003677">
    <property type="term" value="F:DNA binding"/>
    <property type="evidence" value="ECO:0007669"/>
    <property type="project" value="UniProtKB-KW"/>
</dbReference>
<evidence type="ECO:0000313" key="6">
    <source>
        <dbReference type="EMBL" id="KAG5601825.1"/>
    </source>
</evidence>
<feature type="domain" description="NAC" evidence="5">
    <location>
        <begin position="3"/>
        <end position="102"/>
    </location>
</feature>
<dbReference type="GO" id="GO:0006355">
    <property type="term" value="P:regulation of DNA-templated transcription"/>
    <property type="evidence" value="ECO:0007669"/>
    <property type="project" value="InterPro"/>
</dbReference>
<protein>
    <recommendedName>
        <fullName evidence="5">NAC domain-containing protein</fullName>
    </recommendedName>
</protein>
<sequence>MVENEPLCDDGFITELDVNKQPPWVTYSYGCHSCGVQDNTSSYRYFITPISNRRGRSVHRTVGGNIGKWKKIYEEIINRGRKIRLIYDDRNNGKWIMKKYVLSEILLRKLNKSDEYRDYVICAVKKIDSAQQPKVDDQQVYFSQELSIEFIDIMLMEFDAQLIDTSAGDTVREQHSMVADLVEAMSELEVDK</sequence>
<evidence type="ECO:0000256" key="1">
    <source>
        <dbReference type="ARBA" id="ARBA00023015"/>
    </source>
</evidence>